<reference evidence="9 10" key="1">
    <citation type="submission" date="2020-08" db="EMBL/GenBank/DDBJ databases">
        <authorList>
            <person name="Hejnol A."/>
        </authorList>
    </citation>
    <scope>NUCLEOTIDE SEQUENCE [LARGE SCALE GENOMIC DNA]</scope>
</reference>
<comment type="similarity">
    <text evidence="2">Belongs to the glycosyltransferase 92 family.</text>
</comment>
<keyword evidence="6 8" id="KW-1133">Transmembrane helix</keyword>
<keyword evidence="7 8" id="KW-0472">Membrane</keyword>
<evidence type="ECO:0000313" key="9">
    <source>
        <dbReference type="EMBL" id="CAD5122269.1"/>
    </source>
</evidence>
<evidence type="ECO:0000256" key="7">
    <source>
        <dbReference type="ARBA" id="ARBA00023136"/>
    </source>
</evidence>
<feature type="transmembrane region" description="Helical" evidence="8">
    <location>
        <begin position="15"/>
        <end position="33"/>
    </location>
</feature>
<name>A0A7I8W285_9ANNE</name>
<protein>
    <submittedName>
        <fullName evidence="9">DgyrCDS10712</fullName>
    </submittedName>
</protein>
<dbReference type="InterPro" id="IPR036291">
    <property type="entry name" value="NAD(P)-bd_dom_sf"/>
</dbReference>
<organism evidence="9 10">
    <name type="scientific">Dimorphilus gyrociliatus</name>
    <dbReference type="NCBI Taxonomy" id="2664684"/>
    <lineage>
        <taxon>Eukaryota</taxon>
        <taxon>Metazoa</taxon>
        <taxon>Spiralia</taxon>
        <taxon>Lophotrochozoa</taxon>
        <taxon>Annelida</taxon>
        <taxon>Polychaeta</taxon>
        <taxon>Polychaeta incertae sedis</taxon>
        <taxon>Dinophilidae</taxon>
        <taxon>Dimorphilus</taxon>
    </lineage>
</organism>
<evidence type="ECO:0000256" key="4">
    <source>
        <dbReference type="ARBA" id="ARBA00022679"/>
    </source>
</evidence>
<proteinExistence type="inferred from homology"/>
<dbReference type="PANTHER" id="PTHR21461:SF69">
    <property type="entry name" value="GLYCOSYLTRANSFERASE FAMILY 92 PROTEIN"/>
    <property type="match status" value="1"/>
</dbReference>
<accession>A0A7I8W285</accession>
<gene>
    <name evidence="9" type="ORF">DGYR_LOCUS10096</name>
</gene>
<keyword evidence="5 8" id="KW-0812">Transmembrane</keyword>
<dbReference type="Gene3D" id="3.40.50.720">
    <property type="entry name" value="NAD(P)-binding Rossmann-like Domain"/>
    <property type="match status" value="1"/>
</dbReference>
<dbReference type="SUPFAM" id="SSF51735">
    <property type="entry name" value="NAD(P)-binding Rossmann-fold domains"/>
    <property type="match status" value="1"/>
</dbReference>
<dbReference type="GO" id="GO:0005737">
    <property type="term" value="C:cytoplasm"/>
    <property type="evidence" value="ECO:0007669"/>
    <property type="project" value="TreeGrafter"/>
</dbReference>
<keyword evidence="10" id="KW-1185">Reference proteome</keyword>
<evidence type="ECO:0000256" key="5">
    <source>
        <dbReference type="ARBA" id="ARBA00022692"/>
    </source>
</evidence>
<dbReference type="Pfam" id="PF01697">
    <property type="entry name" value="Glyco_transf_92"/>
    <property type="match status" value="1"/>
</dbReference>
<keyword evidence="4" id="KW-0808">Transferase</keyword>
<dbReference type="InterPro" id="IPR008166">
    <property type="entry name" value="Glyco_transf_92"/>
</dbReference>
<dbReference type="Proteomes" id="UP000549394">
    <property type="component" value="Unassembled WGS sequence"/>
</dbReference>
<dbReference type="AlphaFoldDB" id="A0A7I8W285"/>
<comment type="subcellular location">
    <subcellularLocation>
        <location evidence="1">Membrane</location>
        <topology evidence="1">Single-pass membrane protein</topology>
    </subcellularLocation>
</comment>
<evidence type="ECO:0000313" key="10">
    <source>
        <dbReference type="Proteomes" id="UP000549394"/>
    </source>
</evidence>
<evidence type="ECO:0000256" key="6">
    <source>
        <dbReference type="ARBA" id="ARBA00022989"/>
    </source>
</evidence>
<dbReference type="GO" id="GO:0016020">
    <property type="term" value="C:membrane"/>
    <property type="evidence" value="ECO:0007669"/>
    <property type="project" value="UniProtKB-SubCell"/>
</dbReference>
<sequence>MCSLATFHSTINSSFILKLVSSLIGLLVCFLLYSNLQLRNDFQYGENSHNSDIEIFSVDEDVKLEQQERDQFNDTAPVWRKINNEHLYIYSAYYDDRNSLGSWPQIQIIVVGQKSTMEGSTQFCRLQYDSGKLDIVDALVNPAGIGIGHDGVWLREYVLTCQLKHFEIPRTVGITRNKADVVDLKINIIKPNKPKVKKDFGLCIICAFWNIEPLRIIQYVELYRLLGVSKIFVYNNNLYKDSLATFKKYEKIGLVNVRDFKTGYFVHQDPDRPESGYKSQASGAVNDCILRNMHVFKKLIIVDLDEIILPHQHDNFKDLINYMDDQFPTSHPGRSYVFRNAYFFTDFQQNEEFPPELTVLRTQTRAKVSNKGYSVKSIIDPQSCEAMHNHICWKYTKLHDISGRSVEVPPNIGLMHHYKKCHFTISKCGKMLALPVTFGGNGFIGTACISKLIDSDHKIVIVSRGNWYFDSDNIIKPNVRQIKCNRREELSRCEELMKFIDETEKIDAVLDFSGISDFHSAQVLKHFNRTNVEFHLHISTDSLYDISKLKESDRYSKESDSIRPKNEKEKQKIAAFNDADWMYKNPVYLPDFKVELTGDDLDSYGDLKLAAEEVIVKSFDEGNAPNYIFLRLPAVVGSRDTTYRWWLYQLWIRMSQHIPENPVPLPKAIKDRPMSVVYVEDVATVVENVLANPRAYNKPYNLAIEETPTLTEFLKEIEANLGVRKANYKVVEEGIYAYPDVRRGPVDISRAKEELQFKPTSLKEVVRRTIKYYEDAMSKLPKTRDEFLKILIKEVFNNQKEKFIDKVGALYNINLDQLKVNVKEEL</sequence>
<keyword evidence="3" id="KW-0328">Glycosyltransferase</keyword>
<dbReference type="EMBL" id="CAJFCJ010000016">
    <property type="protein sequence ID" value="CAD5122269.1"/>
    <property type="molecule type" value="Genomic_DNA"/>
</dbReference>
<evidence type="ECO:0000256" key="3">
    <source>
        <dbReference type="ARBA" id="ARBA00022676"/>
    </source>
</evidence>
<evidence type="ECO:0000256" key="8">
    <source>
        <dbReference type="SAM" id="Phobius"/>
    </source>
</evidence>
<comment type="caution">
    <text evidence="9">The sequence shown here is derived from an EMBL/GenBank/DDBJ whole genome shotgun (WGS) entry which is preliminary data.</text>
</comment>
<dbReference type="OrthoDB" id="6061442at2759"/>
<dbReference type="GO" id="GO:0016757">
    <property type="term" value="F:glycosyltransferase activity"/>
    <property type="evidence" value="ECO:0007669"/>
    <property type="project" value="UniProtKB-KW"/>
</dbReference>
<evidence type="ECO:0000256" key="2">
    <source>
        <dbReference type="ARBA" id="ARBA00007647"/>
    </source>
</evidence>
<evidence type="ECO:0000256" key="1">
    <source>
        <dbReference type="ARBA" id="ARBA00004167"/>
    </source>
</evidence>
<dbReference type="PANTHER" id="PTHR21461">
    <property type="entry name" value="GLYCOSYLTRANSFERASE FAMILY 92 PROTEIN"/>
    <property type="match status" value="1"/>
</dbReference>